<feature type="transmembrane region" description="Helical" evidence="6">
    <location>
        <begin position="278"/>
        <end position="301"/>
    </location>
</feature>
<keyword evidence="8" id="KW-1185">Reference proteome</keyword>
<keyword evidence="5 6" id="KW-0472">Membrane</keyword>
<gene>
    <name evidence="7" type="ORF">DAMNIGENAA_33320</name>
</gene>
<comment type="subcellular location">
    <subcellularLocation>
        <location evidence="1">Cell membrane</location>
        <topology evidence="1">Multi-pass membrane protein</topology>
    </subcellularLocation>
</comment>
<feature type="transmembrane region" description="Helical" evidence="6">
    <location>
        <begin position="42"/>
        <end position="63"/>
    </location>
</feature>
<evidence type="ECO:0000256" key="1">
    <source>
        <dbReference type="ARBA" id="ARBA00004651"/>
    </source>
</evidence>
<evidence type="ECO:0000313" key="8">
    <source>
        <dbReference type="Proteomes" id="UP001144372"/>
    </source>
</evidence>
<keyword evidence="4 6" id="KW-1133">Transmembrane helix</keyword>
<feature type="transmembrane region" description="Helical" evidence="6">
    <location>
        <begin position="201"/>
        <end position="227"/>
    </location>
</feature>
<feature type="transmembrane region" description="Helical" evidence="6">
    <location>
        <begin position="12"/>
        <end position="30"/>
    </location>
</feature>
<accession>A0A9W6FVX2</accession>
<keyword evidence="3 6" id="KW-0812">Transmembrane</keyword>
<keyword evidence="2" id="KW-1003">Cell membrane</keyword>
<evidence type="ECO:0008006" key="9">
    <source>
        <dbReference type="Google" id="ProtNLM"/>
    </source>
</evidence>
<name>A0A9W6FVX2_9BACT</name>
<proteinExistence type="predicted"/>
<evidence type="ECO:0000313" key="7">
    <source>
        <dbReference type="EMBL" id="GLI35899.1"/>
    </source>
</evidence>
<dbReference type="Pfam" id="PF03706">
    <property type="entry name" value="LPG_synthase_TM"/>
    <property type="match status" value="1"/>
</dbReference>
<dbReference type="PANTHER" id="PTHR40277:SF1">
    <property type="entry name" value="BLL5419 PROTEIN"/>
    <property type="match status" value="1"/>
</dbReference>
<dbReference type="RefSeq" id="WP_281796002.1">
    <property type="nucleotide sequence ID" value="NZ_BSDR01000001.1"/>
</dbReference>
<evidence type="ECO:0000256" key="5">
    <source>
        <dbReference type="ARBA" id="ARBA00023136"/>
    </source>
</evidence>
<dbReference type="EMBL" id="BSDR01000001">
    <property type="protein sequence ID" value="GLI35899.1"/>
    <property type="molecule type" value="Genomic_DNA"/>
</dbReference>
<dbReference type="AlphaFoldDB" id="A0A9W6FVX2"/>
<sequence length="312" mass="33926">MQSYKHKKRFFGTLCVVVSAALIVHLIWRIDMKRATVILNQASYGWLVAALLVTCCNPLFTVWRWMGVLRAQKGIQLGFSTALRANLMANVLNSLLPSKAGDAAKAIYLRKHGGLVRGMGTVILERSVDFMVLGILGITGYLTSGVTYGLITGLVLLGGISCIFLTVFLVPLHRLPLPAGILEKVETIPQVYKSWIKSPGAILQTVLASLCCWSMGGLIVCCLVSALNTGVTWGYVYGIFPTAILAGLVPLTVGGVGTRDSAFVFFLVGRMPLEEATLVGLGYTLFAYWLLSLISLPAVFWELVSYFRRNDG</sequence>
<evidence type="ECO:0000256" key="6">
    <source>
        <dbReference type="SAM" id="Phobius"/>
    </source>
</evidence>
<dbReference type="PANTHER" id="PTHR40277">
    <property type="entry name" value="BLL5419 PROTEIN"/>
    <property type="match status" value="1"/>
</dbReference>
<reference evidence="7" key="1">
    <citation type="submission" date="2022-12" db="EMBL/GenBank/DDBJ databases">
        <title>Reference genome sequencing for broad-spectrum identification of bacterial and archaeal isolates by mass spectrometry.</title>
        <authorList>
            <person name="Sekiguchi Y."/>
            <person name="Tourlousse D.M."/>
        </authorList>
    </citation>
    <scope>NUCLEOTIDE SEQUENCE</scope>
    <source>
        <strain evidence="7">ASRB1</strain>
    </source>
</reference>
<feature type="transmembrane region" description="Helical" evidence="6">
    <location>
        <begin position="233"/>
        <end position="257"/>
    </location>
</feature>
<evidence type="ECO:0000256" key="4">
    <source>
        <dbReference type="ARBA" id="ARBA00022989"/>
    </source>
</evidence>
<feature type="transmembrane region" description="Helical" evidence="6">
    <location>
        <begin position="150"/>
        <end position="172"/>
    </location>
</feature>
<comment type="caution">
    <text evidence="7">The sequence shown here is derived from an EMBL/GenBank/DDBJ whole genome shotgun (WGS) entry which is preliminary data.</text>
</comment>
<dbReference type="GO" id="GO:0005886">
    <property type="term" value="C:plasma membrane"/>
    <property type="evidence" value="ECO:0007669"/>
    <property type="project" value="UniProtKB-SubCell"/>
</dbReference>
<dbReference type="InterPro" id="IPR022791">
    <property type="entry name" value="L-PG_synthase/AglD"/>
</dbReference>
<protein>
    <recommendedName>
        <fullName evidence="9">Lysylphosphatidylglycerol synthase</fullName>
    </recommendedName>
</protein>
<evidence type="ECO:0000256" key="3">
    <source>
        <dbReference type="ARBA" id="ARBA00022692"/>
    </source>
</evidence>
<organism evidence="7 8">
    <name type="scientific">Desulforhabdus amnigena</name>
    <dbReference type="NCBI Taxonomy" id="40218"/>
    <lineage>
        <taxon>Bacteria</taxon>
        <taxon>Pseudomonadati</taxon>
        <taxon>Thermodesulfobacteriota</taxon>
        <taxon>Syntrophobacteria</taxon>
        <taxon>Syntrophobacterales</taxon>
        <taxon>Syntrophobacteraceae</taxon>
        <taxon>Desulforhabdus</taxon>
    </lineage>
</organism>
<evidence type="ECO:0000256" key="2">
    <source>
        <dbReference type="ARBA" id="ARBA00022475"/>
    </source>
</evidence>
<dbReference type="Proteomes" id="UP001144372">
    <property type="component" value="Unassembled WGS sequence"/>
</dbReference>